<reference evidence="2" key="1">
    <citation type="submission" date="2022-11" db="UniProtKB">
        <authorList>
            <consortium name="WormBaseParasite"/>
        </authorList>
    </citation>
    <scope>IDENTIFICATION</scope>
</reference>
<proteinExistence type="predicted"/>
<dbReference type="Proteomes" id="UP000887565">
    <property type="component" value="Unplaced"/>
</dbReference>
<organism evidence="1 2">
    <name type="scientific">Romanomermis culicivorax</name>
    <name type="common">Nematode worm</name>
    <dbReference type="NCBI Taxonomy" id="13658"/>
    <lineage>
        <taxon>Eukaryota</taxon>
        <taxon>Metazoa</taxon>
        <taxon>Ecdysozoa</taxon>
        <taxon>Nematoda</taxon>
        <taxon>Enoplea</taxon>
        <taxon>Dorylaimia</taxon>
        <taxon>Mermithida</taxon>
        <taxon>Mermithoidea</taxon>
        <taxon>Mermithidae</taxon>
        <taxon>Romanomermis</taxon>
    </lineage>
</organism>
<accession>A0A915L819</accession>
<dbReference type="WBParaSite" id="nRc.2.0.1.t45891-RA">
    <property type="protein sequence ID" value="nRc.2.0.1.t45891-RA"/>
    <property type="gene ID" value="nRc.2.0.1.g45891"/>
</dbReference>
<dbReference type="AlphaFoldDB" id="A0A915L819"/>
<protein>
    <submittedName>
        <fullName evidence="2">Uncharacterized protein</fullName>
    </submittedName>
</protein>
<sequence>MAVYLSVNKTTVVQLEMSVCGWFDQFWVFKKERTRNPDDCIYKLRLLSKTADRRYMAVSLKSGSVDVKSFRQISGSNGELELLPNLTTICRSVQSFKKTKKQNVFTNYSTEEIERILELSDFCRRHRRLSPTVANSLGISSATVPNFTNLGMKKFQRFLSPTVDDFNPRNRDEIREMERCSIFQDCWPFFTR</sequence>
<name>A0A915L819_ROMCU</name>
<evidence type="ECO:0000313" key="2">
    <source>
        <dbReference type="WBParaSite" id="nRc.2.0.1.t45891-RA"/>
    </source>
</evidence>
<keyword evidence="1" id="KW-1185">Reference proteome</keyword>
<evidence type="ECO:0000313" key="1">
    <source>
        <dbReference type="Proteomes" id="UP000887565"/>
    </source>
</evidence>